<evidence type="ECO:0000313" key="3">
    <source>
        <dbReference type="Proteomes" id="UP000198902"/>
    </source>
</evidence>
<protein>
    <submittedName>
        <fullName evidence="2">Uncharacterized protein</fullName>
    </submittedName>
</protein>
<evidence type="ECO:0000313" key="2">
    <source>
        <dbReference type="EMBL" id="CQR48559.1"/>
    </source>
</evidence>
<dbReference type="AlphaFoldDB" id="A0A0D6JL11"/>
<dbReference type="Pfam" id="PF26047">
    <property type="entry name" value="DUF8015"/>
    <property type="match status" value="1"/>
</dbReference>
<organism evidence="2 3">
    <name type="scientific">Haloferax massiliensis</name>
    <dbReference type="NCBI Taxonomy" id="1476858"/>
    <lineage>
        <taxon>Archaea</taxon>
        <taxon>Methanobacteriati</taxon>
        <taxon>Methanobacteriota</taxon>
        <taxon>Stenosarchaea group</taxon>
        <taxon>Halobacteria</taxon>
        <taxon>Halobacteriales</taxon>
        <taxon>Haloferacaceae</taxon>
        <taxon>Haloferax</taxon>
    </lineage>
</organism>
<dbReference type="InterPro" id="IPR058328">
    <property type="entry name" value="DUF8015"/>
</dbReference>
<name>A0A0D6JL11_9EURY</name>
<reference evidence="3" key="1">
    <citation type="submission" date="2015-03" db="EMBL/GenBank/DDBJ databases">
        <authorList>
            <person name="Urmite Genomes"/>
        </authorList>
    </citation>
    <scope>NUCLEOTIDE SEQUENCE [LARGE SCALE GENOMIC DNA]</scope>
    <source>
        <strain evidence="3">Arc-Hr</strain>
    </source>
</reference>
<keyword evidence="1" id="KW-0472">Membrane</keyword>
<evidence type="ECO:0000256" key="1">
    <source>
        <dbReference type="SAM" id="Phobius"/>
    </source>
</evidence>
<accession>A0A0D6JL11</accession>
<proteinExistence type="predicted"/>
<keyword evidence="1" id="KW-0812">Transmembrane</keyword>
<keyword evidence="3" id="KW-1185">Reference proteome</keyword>
<gene>
    <name evidence="2" type="ORF">BN996_00005</name>
</gene>
<feature type="transmembrane region" description="Helical" evidence="1">
    <location>
        <begin position="12"/>
        <end position="31"/>
    </location>
</feature>
<keyword evidence="1" id="KW-1133">Transmembrane helix</keyword>
<dbReference type="Proteomes" id="UP000198902">
    <property type="component" value="Unassembled WGS sequence"/>
</dbReference>
<dbReference type="RefSeq" id="WP_167344077.1">
    <property type="nucleotide sequence ID" value="NZ_CABLRR010000001.1"/>
</dbReference>
<dbReference type="EMBL" id="CSTE01000001">
    <property type="protein sequence ID" value="CQR48559.1"/>
    <property type="molecule type" value="Genomic_DNA"/>
</dbReference>
<sequence>MTPGHLITRFDAALLGMAVCLLVGAVVGVVSALPTPLAAGGGATGAAALALGVTASEL</sequence>